<sequence length="75" mass="8954">MNSITRTWRRISTQLKSNLTRRRSTSSSTAYPNKKSVRFYAIDTIYYTHSSTEYDRTPSDEEDFYDDNDSDFSYL</sequence>
<accession>A0A8H7SVK8</accession>
<dbReference type="Proteomes" id="UP000613177">
    <property type="component" value="Unassembled WGS sequence"/>
</dbReference>
<feature type="region of interest" description="Disordered" evidence="1">
    <location>
        <begin position="52"/>
        <end position="75"/>
    </location>
</feature>
<keyword evidence="3" id="KW-1185">Reference proteome</keyword>
<comment type="caution">
    <text evidence="2">The sequence shown here is derived from an EMBL/GenBank/DDBJ whole genome shotgun (WGS) entry which is preliminary data.</text>
</comment>
<evidence type="ECO:0000256" key="1">
    <source>
        <dbReference type="SAM" id="MobiDB-lite"/>
    </source>
</evidence>
<evidence type="ECO:0000313" key="3">
    <source>
        <dbReference type="Proteomes" id="UP000613177"/>
    </source>
</evidence>
<reference evidence="2" key="1">
    <citation type="submission" date="2021-01" db="EMBL/GenBank/DDBJ databases">
        <title>Metabolic potential, ecology and presence of endohyphal bacteria is reflected in genomic diversity of Mucoromycotina.</title>
        <authorList>
            <person name="Muszewska A."/>
            <person name="Okrasinska A."/>
            <person name="Steczkiewicz K."/>
            <person name="Drgas O."/>
            <person name="Orlowska M."/>
            <person name="Perlinska-Lenart U."/>
            <person name="Aleksandrzak-Piekarczyk T."/>
            <person name="Szatraj K."/>
            <person name="Zielenkiewicz U."/>
            <person name="Pilsyk S."/>
            <person name="Malc E."/>
            <person name="Mieczkowski P."/>
            <person name="Kruszewska J.S."/>
            <person name="Biernat P."/>
            <person name="Pawlowska J."/>
        </authorList>
    </citation>
    <scope>NUCLEOTIDE SEQUENCE</scope>
    <source>
        <strain evidence="2">WA0000018081</strain>
    </source>
</reference>
<proteinExistence type="predicted"/>
<protein>
    <submittedName>
        <fullName evidence="2">Uncharacterized protein</fullName>
    </submittedName>
</protein>
<organism evidence="2 3">
    <name type="scientific">Thamnidium elegans</name>
    <dbReference type="NCBI Taxonomy" id="101142"/>
    <lineage>
        <taxon>Eukaryota</taxon>
        <taxon>Fungi</taxon>
        <taxon>Fungi incertae sedis</taxon>
        <taxon>Mucoromycota</taxon>
        <taxon>Mucoromycotina</taxon>
        <taxon>Mucoromycetes</taxon>
        <taxon>Mucorales</taxon>
        <taxon>Mucorineae</taxon>
        <taxon>Mucoraceae</taxon>
        <taxon>Thamnidium</taxon>
    </lineage>
</organism>
<evidence type="ECO:0000313" key="2">
    <source>
        <dbReference type="EMBL" id="KAG2236042.1"/>
    </source>
</evidence>
<name>A0A8H7SVK8_9FUNG</name>
<gene>
    <name evidence="2" type="ORF">INT48_008136</name>
</gene>
<dbReference type="AlphaFoldDB" id="A0A8H7SVK8"/>
<feature type="compositionally biased region" description="Acidic residues" evidence="1">
    <location>
        <begin position="60"/>
        <end position="75"/>
    </location>
</feature>
<dbReference type="EMBL" id="JAEPRE010000023">
    <property type="protein sequence ID" value="KAG2236042.1"/>
    <property type="molecule type" value="Genomic_DNA"/>
</dbReference>